<evidence type="ECO:0000313" key="2">
    <source>
        <dbReference type="Proteomes" id="UP000479000"/>
    </source>
</evidence>
<proteinExistence type="predicted"/>
<reference evidence="1 2" key="1">
    <citation type="submission" date="2020-02" db="EMBL/GenBank/DDBJ databases">
        <authorList>
            <person name="Ferguson B K."/>
        </authorList>
    </citation>
    <scope>NUCLEOTIDE SEQUENCE [LARGE SCALE GENOMIC DNA]</scope>
</reference>
<accession>A0A6H5FXI8</accession>
<keyword evidence="2" id="KW-1185">Reference proteome</keyword>
<dbReference type="Proteomes" id="UP000479000">
    <property type="component" value="Unassembled WGS sequence"/>
</dbReference>
<dbReference type="AlphaFoldDB" id="A0A6H5FXI8"/>
<organism evidence="1 2">
    <name type="scientific">Nesidiocoris tenuis</name>
    <dbReference type="NCBI Taxonomy" id="355587"/>
    <lineage>
        <taxon>Eukaryota</taxon>
        <taxon>Metazoa</taxon>
        <taxon>Ecdysozoa</taxon>
        <taxon>Arthropoda</taxon>
        <taxon>Hexapoda</taxon>
        <taxon>Insecta</taxon>
        <taxon>Pterygota</taxon>
        <taxon>Neoptera</taxon>
        <taxon>Paraneoptera</taxon>
        <taxon>Hemiptera</taxon>
        <taxon>Heteroptera</taxon>
        <taxon>Panheteroptera</taxon>
        <taxon>Cimicomorpha</taxon>
        <taxon>Miridae</taxon>
        <taxon>Dicyphina</taxon>
        <taxon>Nesidiocoris</taxon>
    </lineage>
</organism>
<evidence type="ECO:0000313" key="1">
    <source>
        <dbReference type="EMBL" id="CAA9993926.1"/>
    </source>
</evidence>
<gene>
    <name evidence="1" type="ORF">NTEN_LOCUS769</name>
</gene>
<dbReference type="EMBL" id="CADCXU010001349">
    <property type="protein sequence ID" value="CAA9993926.1"/>
    <property type="molecule type" value="Genomic_DNA"/>
</dbReference>
<name>A0A6H5FXI8_9HEMI</name>
<dbReference type="OrthoDB" id="7698230at2759"/>
<protein>
    <submittedName>
        <fullName evidence="1">Uncharacterized protein</fullName>
    </submittedName>
</protein>
<sequence>MATTEGAASATRKITNHAMVSPPDKFSFRNEDWCGWRRRYERFRRVDGIDELPQTEQVDHLVYSQGDVIAEDILDWFRLSDDQSKDYSIVSSKFEQHFVSKQRCLRTSSFL</sequence>